<gene>
    <name evidence="21" type="ordered locus">Sterm_1945</name>
</gene>
<keyword evidence="18" id="KW-0479">Metal-binding</keyword>
<dbReference type="SUPFAM" id="SSF48317">
    <property type="entry name" value="Acid phosphatase/Vanadium-dependent haloperoxidase"/>
    <property type="match status" value="1"/>
</dbReference>
<keyword evidence="8 21" id="KW-0418">Kinase</keyword>
<dbReference type="CDD" id="cd14266">
    <property type="entry name" value="UDPK_IM_PAP2_like"/>
    <property type="match status" value="1"/>
</dbReference>
<evidence type="ECO:0000256" key="17">
    <source>
        <dbReference type="PIRSR" id="PIRSR600829-3"/>
    </source>
</evidence>
<evidence type="ECO:0000256" key="2">
    <source>
        <dbReference type="ARBA" id="ARBA00005967"/>
    </source>
</evidence>
<evidence type="ECO:0000256" key="1">
    <source>
        <dbReference type="ARBA" id="ARBA00004651"/>
    </source>
</evidence>
<dbReference type="HOGENOM" id="CLU_101368_0_0_0"/>
<evidence type="ECO:0000256" key="12">
    <source>
        <dbReference type="ARBA" id="ARBA00023136"/>
    </source>
</evidence>
<evidence type="ECO:0000256" key="15">
    <source>
        <dbReference type="PIRSR" id="PIRSR600829-1"/>
    </source>
</evidence>
<dbReference type="Gene3D" id="1.10.287.3610">
    <property type="match status" value="1"/>
</dbReference>
<keyword evidence="12 19" id="KW-0472">Membrane</keyword>
<evidence type="ECO:0000256" key="16">
    <source>
        <dbReference type="PIRSR" id="PIRSR600829-2"/>
    </source>
</evidence>
<keyword evidence="4" id="KW-0444">Lipid biosynthesis</keyword>
<dbReference type="eggNOG" id="COG0671">
    <property type="taxonomic scope" value="Bacteria"/>
</dbReference>
<dbReference type="PANTHER" id="PTHR34299">
    <property type="entry name" value="DIACYLGLYCEROL KINASE"/>
    <property type="match status" value="1"/>
</dbReference>
<keyword evidence="14" id="KW-1208">Phospholipid metabolism</keyword>
<keyword evidence="9 17" id="KW-0067">ATP-binding</keyword>
<dbReference type="Proteomes" id="UP000000845">
    <property type="component" value="Chromosome"/>
</dbReference>
<evidence type="ECO:0000313" key="21">
    <source>
        <dbReference type="EMBL" id="ACZ08801.1"/>
    </source>
</evidence>
<evidence type="ECO:0000256" key="3">
    <source>
        <dbReference type="ARBA" id="ARBA00022475"/>
    </source>
</evidence>
<feature type="transmembrane region" description="Helical" evidence="19">
    <location>
        <begin position="154"/>
        <end position="176"/>
    </location>
</feature>
<evidence type="ECO:0000256" key="4">
    <source>
        <dbReference type="ARBA" id="ARBA00022516"/>
    </source>
</evidence>
<dbReference type="EMBL" id="CP001739">
    <property type="protein sequence ID" value="ACZ08801.1"/>
    <property type="molecule type" value="Genomic_DNA"/>
</dbReference>
<reference evidence="22" key="1">
    <citation type="submission" date="2009-09" db="EMBL/GenBank/DDBJ databases">
        <title>The complete chromosome of Sebaldella termitidis ATCC 33386.</title>
        <authorList>
            <consortium name="US DOE Joint Genome Institute (JGI-PGF)"/>
            <person name="Lucas S."/>
            <person name="Copeland A."/>
            <person name="Lapidus A."/>
            <person name="Glavina del Rio T."/>
            <person name="Dalin E."/>
            <person name="Tice H."/>
            <person name="Bruce D."/>
            <person name="Goodwin L."/>
            <person name="Pitluck S."/>
            <person name="Kyrpides N."/>
            <person name="Mavromatis K."/>
            <person name="Ivanova N."/>
            <person name="Mikhailova N."/>
            <person name="Sims D."/>
            <person name="Meincke L."/>
            <person name="Brettin T."/>
            <person name="Detter J.C."/>
            <person name="Han C."/>
            <person name="Larimer F."/>
            <person name="Land M."/>
            <person name="Hauser L."/>
            <person name="Markowitz V."/>
            <person name="Cheng J.F."/>
            <person name="Hugenholtz P."/>
            <person name="Woyke T."/>
            <person name="Wu D."/>
            <person name="Eisen J.A."/>
        </authorList>
    </citation>
    <scope>NUCLEOTIDE SEQUENCE [LARGE SCALE GENOMIC DNA]</scope>
    <source>
        <strain evidence="22">ATCC 33386 / NCTC 11300</strain>
    </source>
</reference>
<keyword evidence="11" id="KW-0443">Lipid metabolism</keyword>
<dbReference type="AlphaFoldDB" id="D1AJB3"/>
<dbReference type="KEGG" id="str:Sterm_1945"/>
<comment type="cofactor">
    <cofactor evidence="18">
        <name>Mg(2+)</name>
        <dbReference type="ChEBI" id="CHEBI:18420"/>
    </cofactor>
    <text evidence="18">Mn(2+), Zn(2+), Cd(2+) and Co(2+) support activity to lesser extents.</text>
</comment>
<evidence type="ECO:0000256" key="9">
    <source>
        <dbReference type="ARBA" id="ARBA00022840"/>
    </source>
</evidence>
<dbReference type="GO" id="GO:0008654">
    <property type="term" value="P:phospholipid biosynthetic process"/>
    <property type="evidence" value="ECO:0007669"/>
    <property type="project" value="UniProtKB-KW"/>
</dbReference>
<feature type="binding site" evidence="17">
    <location>
        <begin position="111"/>
        <end position="112"/>
    </location>
    <ligand>
        <name>ATP</name>
        <dbReference type="ChEBI" id="CHEBI:30616"/>
    </ligand>
</feature>
<feature type="transmembrane region" description="Helical" evidence="19">
    <location>
        <begin position="241"/>
        <end position="261"/>
    </location>
</feature>
<feature type="domain" description="Phosphatidic acid phosphatase type 2/haloperoxidase" evidence="20">
    <location>
        <begin position="156"/>
        <end position="251"/>
    </location>
</feature>
<evidence type="ECO:0000313" key="22">
    <source>
        <dbReference type="Proteomes" id="UP000000845"/>
    </source>
</evidence>
<name>D1AJB3_SEBTE</name>
<evidence type="ECO:0000256" key="11">
    <source>
        <dbReference type="ARBA" id="ARBA00023098"/>
    </source>
</evidence>
<keyword evidence="5" id="KW-0808">Transferase</keyword>
<dbReference type="SMART" id="SM00014">
    <property type="entry name" value="acidPPc"/>
    <property type="match status" value="1"/>
</dbReference>
<feature type="binding site" evidence="18">
    <location>
        <position position="45"/>
    </location>
    <ligand>
        <name>a divalent metal cation</name>
        <dbReference type="ChEBI" id="CHEBI:60240"/>
    </ligand>
</feature>
<evidence type="ECO:0000256" key="19">
    <source>
        <dbReference type="SAM" id="Phobius"/>
    </source>
</evidence>
<dbReference type="STRING" id="526218.Sterm_1945"/>
<keyword evidence="18" id="KW-0460">Magnesium</keyword>
<proteinExistence type="inferred from homology"/>
<keyword evidence="22" id="KW-1185">Reference proteome</keyword>
<sequence length="262" mass="29111">MKKFRFFKKYQDLDWDIKKERERDRKIIDSFNFAIEGTIETIRHEKHMKVHVFVSIVIITIAILTNISKLELMVLALTISLVLITELINTSVEAIVDLISPERHVLAKLAKDVAAAGVLISAINAIIVGYLIFYDRILNIFNTNLQMTRIAARTGNIVAITLGLICLIVVTLKAFWGKGTPLEGGMPSGHSAIAFSIFAMILFLTSDIRILLLGLLMALLVAQSRVKSKIHSFKEVFVGGAIGFLTTFLIFSIISAFGGLYN</sequence>
<evidence type="ECO:0000256" key="18">
    <source>
        <dbReference type="PIRSR" id="PIRSR600829-4"/>
    </source>
</evidence>
<keyword evidence="13" id="KW-0594">Phospholipid biosynthesis</keyword>
<dbReference type="GO" id="GO:0005524">
    <property type="term" value="F:ATP binding"/>
    <property type="evidence" value="ECO:0007669"/>
    <property type="project" value="UniProtKB-KW"/>
</dbReference>
<dbReference type="GO" id="GO:0005886">
    <property type="term" value="C:plasma membrane"/>
    <property type="evidence" value="ECO:0007669"/>
    <property type="project" value="UniProtKB-SubCell"/>
</dbReference>
<feature type="binding site" evidence="17">
    <location>
        <position position="93"/>
    </location>
    <ligand>
        <name>ATP</name>
        <dbReference type="ChEBI" id="CHEBI:30616"/>
    </ligand>
</feature>
<dbReference type="InterPro" id="IPR036938">
    <property type="entry name" value="PAP2/HPO_sf"/>
</dbReference>
<feature type="transmembrane region" description="Helical" evidence="19">
    <location>
        <begin position="50"/>
        <end position="67"/>
    </location>
</feature>
<dbReference type="PANTHER" id="PTHR34299:SF1">
    <property type="entry name" value="DIACYLGLYCEROL KINASE"/>
    <property type="match status" value="1"/>
</dbReference>
<feature type="binding site" evidence="17">
    <location>
        <begin position="102"/>
        <end position="104"/>
    </location>
    <ligand>
        <name>ATP</name>
        <dbReference type="ChEBI" id="CHEBI:30616"/>
    </ligand>
</feature>
<accession>D1AJB3</accession>
<evidence type="ECO:0000256" key="13">
    <source>
        <dbReference type="ARBA" id="ARBA00023209"/>
    </source>
</evidence>
<evidence type="ECO:0000256" key="7">
    <source>
        <dbReference type="ARBA" id="ARBA00022741"/>
    </source>
</evidence>
<evidence type="ECO:0000256" key="10">
    <source>
        <dbReference type="ARBA" id="ARBA00022989"/>
    </source>
</evidence>
<keyword evidence="7 17" id="KW-0547">Nucleotide-binding</keyword>
<dbReference type="eggNOG" id="COG0818">
    <property type="taxonomic scope" value="Bacteria"/>
</dbReference>
<feature type="binding site" evidence="16">
    <location>
        <position position="86"/>
    </location>
    <ligand>
        <name>substrate</name>
    </ligand>
</feature>
<dbReference type="GO" id="GO:0016301">
    <property type="term" value="F:kinase activity"/>
    <property type="evidence" value="ECO:0007669"/>
    <property type="project" value="UniProtKB-KW"/>
</dbReference>
<evidence type="ECO:0000256" key="6">
    <source>
        <dbReference type="ARBA" id="ARBA00022692"/>
    </source>
</evidence>
<feature type="transmembrane region" description="Helical" evidence="19">
    <location>
        <begin position="197"/>
        <end position="221"/>
    </location>
</feature>
<organism evidence="21 22">
    <name type="scientific">Sebaldella termitidis (strain ATCC 33386 / NCTC 11300)</name>
    <dbReference type="NCBI Taxonomy" id="526218"/>
    <lineage>
        <taxon>Bacteria</taxon>
        <taxon>Fusobacteriati</taxon>
        <taxon>Fusobacteriota</taxon>
        <taxon>Fusobacteriia</taxon>
        <taxon>Fusobacteriales</taxon>
        <taxon>Leptotrichiaceae</taxon>
        <taxon>Sebaldella</taxon>
    </lineage>
</organism>
<feature type="binding site" evidence="18">
    <location>
        <position position="93"/>
    </location>
    <ligand>
        <name>a divalent metal cation</name>
        <dbReference type="ChEBI" id="CHEBI:60240"/>
    </ligand>
</feature>
<dbReference type="Pfam" id="PF01219">
    <property type="entry name" value="DAGK_prokar"/>
    <property type="match status" value="1"/>
</dbReference>
<keyword evidence="10 19" id="KW-1133">Transmembrane helix</keyword>
<dbReference type="RefSeq" id="WP_012861395.1">
    <property type="nucleotide sequence ID" value="NC_013517.1"/>
</dbReference>
<dbReference type="InterPro" id="IPR036945">
    <property type="entry name" value="DAGK_sf"/>
</dbReference>
<dbReference type="Pfam" id="PF01569">
    <property type="entry name" value="PAP2"/>
    <property type="match status" value="1"/>
</dbReference>
<evidence type="ECO:0000259" key="20">
    <source>
        <dbReference type="SMART" id="SM00014"/>
    </source>
</evidence>
<feature type="active site" description="Proton acceptor" evidence="15">
    <location>
        <position position="86"/>
    </location>
</feature>
<evidence type="ECO:0000256" key="8">
    <source>
        <dbReference type="ARBA" id="ARBA00022777"/>
    </source>
</evidence>
<dbReference type="PROSITE" id="PS01069">
    <property type="entry name" value="DAGK_PROKAR"/>
    <property type="match status" value="1"/>
</dbReference>
<reference evidence="21 22" key="2">
    <citation type="journal article" date="2010" name="Stand. Genomic Sci.">
        <title>Complete genome sequence of Sebaldella termitidis type strain (NCTC 11300).</title>
        <authorList>
            <person name="Harmon-Smith M."/>
            <person name="Celia L."/>
            <person name="Chertkov O."/>
            <person name="Lapidus A."/>
            <person name="Copeland A."/>
            <person name="Glavina Del Rio T."/>
            <person name="Nolan M."/>
            <person name="Lucas S."/>
            <person name="Tice H."/>
            <person name="Cheng J.F."/>
            <person name="Han C."/>
            <person name="Detter J.C."/>
            <person name="Bruce D."/>
            <person name="Goodwin L."/>
            <person name="Pitluck S."/>
            <person name="Pati A."/>
            <person name="Liolios K."/>
            <person name="Ivanova N."/>
            <person name="Mavromatis K."/>
            <person name="Mikhailova N."/>
            <person name="Chen A."/>
            <person name="Palaniappan K."/>
            <person name="Land M."/>
            <person name="Hauser L."/>
            <person name="Chang Y.J."/>
            <person name="Jeffries C.D."/>
            <person name="Brettin T."/>
            <person name="Goker M."/>
            <person name="Beck B."/>
            <person name="Bristow J."/>
            <person name="Eisen J.A."/>
            <person name="Markowitz V."/>
            <person name="Hugenholtz P."/>
            <person name="Kyrpides N.C."/>
            <person name="Klenk H.P."/>
            <person name="Chen F."/>
        </authorList>
    </citation>
    <scope>NUCLEOTIDE SEQUENCE [LARGE SCALE GENOMIC DNA]</scope>
    <source>
        <strain evidence="22">ATCC 33386 / NCTC 11300</strain>
    </source>
</reference>
<dbReference type="InterPro" id="IPR000829">
    <property type="entry name" value="DAGK"/>
</dbReference>
<comment type="subcellular location">
    <subcellularLocation>
        <location evidence="1">Cell membrane</location>
        <topology evidence="1">Multi-pass membrane protein</topology>
    </subcellularLocation>
</comment>
<evidence type="ECO:0000256" key="14">
    <source>
        <dbReference type="ARBA" id="ARBA00023264"/>
    </source>
</evidence>
<comment type="similarity">
    <text evidence="2">Belongs to the bacterial diacylglycerol kinase family.</text>
</comment>
<keyword evidence="6 19" id="KW-0812">Transmembrane</keyword>
<feature type="binding site" evidence="17">
    <location>
        <position position="45"/>
    </location>
    <ligand>
        <name>ATP</name>
        <dbReference type="ChEBI" id="CHEBI:30616"/>
    </ligand>
</feature>
<dbReference type="InterPro" id="IPR000326">
    <property type="entry name" value="PAP2/HPO"/>
</dbReference>
<evidence type="ECO:0000256" key="5">
    <source>
        <dbReference type="ARBA" id="ARBA00022679"/>
    </source>
</evidence>
<protein>
    <submittedName>
        <fullName evidence="21">Diacylglycerol kinase</fullName>
    </submittedName>
</protein>
<dbReference type="GO" id="GO:0046872">
    <property type="term" value="F:metal ion binding"/>
    <property type="evidence" value="ECO:0007669"/>
    <property type="project" value="UniProtKB-KW"/>
</dbReference>
<feature type="transmembrane region" description="Helical" evidence="19">
    <location>
        <begin position="113"/>
        <end position="134"/>
    </location>
</feature>
<keyword evidence="3" id="KW-1003">Cell membrane</keyword>